<reference evidence="1 2" key="1">
    <citation type="submission" date="2024-08" db="EMBL/GenBank/DDBJ databases">
        <authorList>
            <person name="Feng Z."/>
            <person name="Ronholm J."/>
        </authorList>
    </citation>
    <scope>NUCLEOTIDE SEQUENCE [LARGE SCALE GENOMIC DNA]</scope>
    <source>
        <strain evidence="1 2">4-AB0-8</strain>
    </source>
</reference>
<dbReference type="RefSeq" id="WP_370891611.1">
    <property type="nucleotide sequence ID" value="NZ_JBGJLR010000005.1"/>
</dbReference>
<evidence type="ECO:0000313" key="1">
    <source>
        <dbReference type="EMBL" id="MEZ2739117.1"/>
    </source>
</evidence>
<accession>A0ABV4IBH7</accession>
<protein>
    <submittedName>
        <fullName evidence="1">Uncharacterized protein</fullName>
    </submittedName>
</protein>
<dbReference type="EMBL" id="JBGJLR010000005">
    <property type="protein sequence ID" value="MEZ2739117.1"/>
    <property type="molecule type" value="Genomic_DNA"/>
</dbReference>
<comment type="caution">
    <text evidence="1">The sequence shown here is derived from an EMBL/GenBank/DDBJ whole genome shotgun (WGS) entry which is preliminary data.</text>
</comment>
<dbReference type="Proteomes" id="UP001567350">
    <property type="component" value="Unassembled WGS sequence"/>
</dbReference>
<sequence>MTKKDLRVLIKVYEEEKYADDFLNEGAMYMKTLREFKAIEDGEIRGDAHEGVIAWHQPHDVKVTINSKDIDGNEKIINLDPDQMAGPVIIGHNGLGDINIFCLYAFCINDFNFQYDEKDEASRLEAEVKARDFLNAELAKLQDIAVLGEHAVVIADVRKFFSLLDEQLGGKEFFYKRGIVNYFDPKKFSGFFEEGDAIFQKRDSYSNQSEYRVAFRDDSPPEAKLVKLGSLKNIAVKVKVEDLQNLISFKFN</sequence>
<name>A0ABV4IBH7_9BURK</name>
<organism evidence="1 2">
    <name type="scientific">Comamonas jiangduensis</name>
    <dbReference type="NCBI Taxonomy" id="1194168"/>
    <lineage>
        <taxon>Bacteria</taxon>
        <taxon>Pseudomonadati</taxon>
        <taxon>Pseudomonadota</taxon>
        <taxon>Betaproteobacteria</taxon>
        <taxon>Burkholderiales</taxon>
        <taxon>Comamonadaceae</taxon>
        <taxon>Comamonas</taxon>
    </lineage>
</organism>
<evidence type="ECO:0000313" key="2">
    <source>
        <dbReference type="Proteomes" id="UP001567350"/>
    </source>
</evidence>
<keyword evidence="2" id="KW-1185">Reference proteome</keyword>
<proteinExistence type="predicted"/>
<gene>
    <name evidence="1" type="ORF">ACBP88_06510</name>
</gene>